<dbReference type="Proteomes" id="UP001199314">
    <property type="component" value="Unassembled WGS sequence"/>
</dbReference>
<protein>
    <recommendedName>
        <fullName evidence="3">Bacteriophage replication gene A protein (GPA)</fullName>
    </recommendedName>
</protein>
<proteinExistence type="predicted"/>
<evidence type="ECO:0008006" key="3">
    <source>
        <dbReference type="Google" id="ProtNLM"/>
    </source>
</evidence>
<name>A0ABS7XN06_9FLAO</name>
<accession>A0ABS7XN06</accession>
<sequence length="190" mass="22595">MGKFIFKKRFKKRSKKDLNTIKRVGCLKEVSSISVFQNESNGVFYEISDVQKQRFKRNKLISHFFEKFSDKNKFQLFEFGLPYDISQSISPITQKLKRRCETNGIQLHGYIWVYDVGEENFGQHYHLVLATSPFIDKKYPDALKMSFKKKNIHGAFVRNAKHLERYLKGKQIFERGYRKRLFGKSNSLKF</sequence>
<organism evidence="1 2">
    <name type="scientific">Psychroflexus longus</name>
    <dbReference type="NCBI Taxonomy" id="2873596"/>
    <lineage>
        <taxon>Bacteria</taxon>
        <taxon>Pseudomonadati</taxon>
        <taxon>Bacteroidota</taxon>
        <taxon>Flavobacteriia</taxon>
        <taxon>Flavobacteriales</taxon>
        <taxon>Flavobacteriaceae</taxon>
        <taxon>Psychroflexus</taxon>
    </lineage>
</organism>
<keyword evidence="2" id="KW-1185">Reference proteome</keyword>
<comment type="caution">
    <text evidence="1">The sequence shown here is derived from an EMBL/GenBank/DDBJ whole genome shotgun (WGS) entry which is preliminary data.</text>
</comment>
<evidence type="ECO:0000313" key="1">
    <source>
        <dbReference type="EMBL" id="MBZ9779844.1"/>
    </source>
</evidence>
<reference evidence="2" key="1">
    <citation type="submission" date="2023-07" db="EMBL/GenBank/DDBJ databases">
        <title>Novel species isolated from saline lakes on Tibetan Plateau.</title>
        <authorList>
            <person name="Lu H."/>
        </authorList>
    </citation>
    <scope>NUCLEOTIDE SEQUENCE [LARGE SCALE GENOMIC DNA]</scope>
    <source>
        <strain evidence="2">CAK8W</strain>
    </source>
</reference>
<gene>
    <name evidence="1" type="ORF">LB452_13025</name>
</gene>
<dbReference type="RefSeq" id="WP_224462174.1">
    <property type="nucleotide sequence ID" value="NZ_JAIQZE010000018.1"/>
</dbReference>
<evidence type="ECO:0000313" key="2">
    <source>
        <dbReference type="Proteomes" id="UP001199314"/>
    </source>
</evidence>
<dbReference type="EMBL" id="JAIQZE010000018">
    <property type="protein sequence ID" value="MBZ9779844.1"/>
    <property type="molecule type" value="Genomic_DNA"/>
</dbReference>